<dbReference type="PANTHER" id="PTHR30514:SF1">
    <property type="entry name" value="HTH-TYPE TRANSCRIPTIONAL REGULATOR HEXR-RELATED"/>
    <property type="match status" value="1"/>
</dbReference>
<evidence type="ECO:0000313" key="6">
    <source>
        <dbReference type="EMBL" id="EUJ36710.1"/>
    </source>
</evidence>
<dbReference type="InterPro" id="IPR009057">
    <property type="entry name" value="Homeodomain-like_sf"/>
</dbReference>
<dbReference type="EMBL" id="AODH01000045">
    <property type="protein sequence ID" value="EUJ36710.1"/>
    <property type="molecule type" value="Genomic_DNA"/>
</dbReference>
<dbReference type="PROSITE" id="PS51071">
    <property type="entry name" value="HTH_RPIR"/>
    <property type="match status" value="1"/>
</dbReference>
<feature type="domain" description="HTH rpiR-type" evidence="4">
    <location>
        <begin position="1"/>
        <end position="52"/>
    </location>
</feature>
<dbReference type="Pfam" id="PF01380">
    <property type="entry name" value="SIS"/>
    <property type="match status" value="1"/>
</dbReference>
<dbReference type="InterPro" id="IPR035472">
    <property type="entry name" value="RpiR-like_SIS"/>
</dbReference>
<dbReference type="AlphaFoldDB" id="W7CIH8"/>
<keyword evidence="2" id="KW-0238">DNA-binding</keyword>
<dbReference type="Proteomes" id="UP000019243">
    <property type="component" value="Unassembled WGS sequence"/>
</dbReference>
<gene>
    <name evidence="6" type="ORF">BCAMP_10560</name>
</gene>
<dbReference type="CDD" id="cd05013">
    <property type="entry name" value="SIS_RpiR"/>
    <property type="match status" value="1"/>
</dbReference>
<dbReference type="STRING" id="1265861.BCAMP_10560"/>
<dbReference type="GO" id="GO:0003677">
    <property type="term" value="F:DNA binding"/>
    <property type="evidence" value="ECO:0007669"/>
    <property type="project" value="UniProtKB-KW"/>
</dbReference>
<dbReference type="InterPro" id="IPR001347">
    <property type="entry name" value="SIS_dom"/>
</dbReference>
<dbReference type="OrthoDB" id="6590756at2"/>
<evidence type="ECO:0000313" key="7">
    <source>
        <dbReference type="Proteomes" id="UP000019243"/>
    </source>
</evidence>
<dbReference type="InterPro" id="IPR000281">
    <property type="entry name" value="HTH_RpiR"/>
</dbReference>
<evidence type="ECO:0000256" key="2">
    <source>
        <dbReference type="ARBA" id="ARBA00023125"/>
    </source>
</evidence>
<keyword evidence="7" id="KW-1185">Reference proteome</keyword>
<organism evidence="6 7">
    <name type="scientific">Brochothrix campestris FSL F6-1037</name>
    <dbReference type="NCBI Taxonomy" id="1265861"/>
    <lineage>
        <taxon>Bacteria</taxon>
        <taxon>Bacillati</taxon>
        <taxon>Bacillota</taxon>
        <taxon>Bacilli</taxon>
        <taxon>Bacillales</taxon>
        <taxon>Listeriaceae</taxon>
        <taxon>Brochothrix</taxon>
    </lineage>
</organism>
<dbReference type="InterPro" id="IPR046348">
    <property type="entry name" value="SIS_dom_sf"/>
</dbReference>
<accession>W7CIH8</accession>
<dbReference type="GO" id="GO:0003700">
    <property type="term" value="F:DNA-binding transcription factor activity"/>
    <property type="evidence" value="ECO:0007669"/>
    <property type="project" value="InterPro"/>
</dbReference>
<dbReference type="Gene3D" id="1.10.10.10">
    <property type="entry name" value="Winged helix-like DNA-binding domain superfamily/Winged helix DNA-binding domain"/>
    <property type="match status" value="1"/>
</dbReference>
<reference evidence="6 7" key="1">
    <citation type="submission" date="2012-12" db="EMBL/GenBank/DDBJ databases">
        <title>Novel taxa of Listeriaceae from agricultural environments in the United States.</title>
        <authorList>
            <person name="den Bakker H.C."/>
            <person name="Allred A."/>
            <person name="Warchocki S."/>
            <person name="Wright E.M."/>
            <person name="Burrell A."/>
            <person name="Nightingale K.K."/>
            <person name="Kephart D."/>
            <person name="Wiedmann M."/>
        </authorList>
    </citation>
    <scope>NUCLEOTIDE SEQUENCE [LARGE SCALE GENOMIC DNA]</scope>
    <source>
        <strain evidence="6 7">FSL F6-1037</strain>
    </source>
</reference>
<dbReference type="PANTHER" id="PTHR30514">
    <property type="entry name" value="GLUCOKINASE"/>
    <property type="match status" value="1"/>
</dbReference>
<dbReference type="GO" id="GO:1901135">
    <property type="term" value="P:carbohydrate derivative metabolic process"/>
    <property type="evidence" value="ECO:0007669"/>
    <property type="project" value="InterPro"/>
</dbReference>
<dbReference type="PROSITE" id="PS51464">
    <property type="entry name" value="SIS"/>
    <property type="match status" value="1"/>
</dbReference>
<dbReference type="InterPro" id="IPR036388">
    <property type="entry name" value="WH-like_DNA-bd_sf"/>
</dbReference>
<evidence type="ECO:0000256" key="1">
    <source>
        <dbReference type="ARBA" id="ARBA00023015"/>
    </source>
</evidence>
<evidence type="ECO:0000259" key="4">
    <source>
        <dbReference type="PROSITE" id="PS51071"/>
    </source>
</evidence>
<dbReference type="Pfam" id="PF01418">
    <property type="entry name" value="HTH_6"/>
    <property type="match status" value="1"/>
</dbReference>
<keyword evidence="3" id="KW-0804">Transcription</keyword>
<keyword evidence="1" id="KW-0805">Transcription regulation</keyword>
<dbReference type="GO" id="GO:0097367">
    <property type="term" value="F:carbohydrate derivative binding"/>
    <property type="evidence" value="ECO:0007669"/>
    <property type="project" value="InterPro"/>
</dbReference>
<feature type="domain" description="SIS" evidence="5">
    <location>
        <begin position="90"/>
        <end position="232"/>
    </location>
</feature>
<evidence type="ECO:0000256" key="3">
    <source>
        <dbReference type="ARBA" id="ARBA00023163"/>
    </source>
</evidence>
<dbReference type="Gene3D" id="3.40.50.10490">
    <property type="entry name" value="Glucose-6-phosphate isomerase like protein, domain 1"/>
    <property type="match status" value="1"/>
</dbReference>
<dbReference type="SUPFAM" id="SSF46689">
    <property type="entry name" value="Homeodomain-like"/>
    <property type="match status" value="1"/>
</dbReference>
<dbReference type="InterPro" id="IPR047640">
    <property type="entry name" value="RpiR-like"/>
</dbReference>
<dbReference type="SUPFAM" id="SSF53697">
    <property type="entry name" value="SIS domain"/>
    <property type="match status" value="1"/>
</dbReference>
<evidence type="ECO:0000259" key="5">
    <source>
        <dbReference type="PROSITE" id="PS51464"/>
    </source>
</evidence>
<comment type="caution">
    <text evidence="6">The sequence shown here is derived from an EMBL/GenBank/DDBJ whole genome shotgun (WGS) entry which is preliminary data.</text>
</comment>
<protein>
    <submittedName>
        <fullName evidence="6">Helix-turn-helix domain, rpiR family protein</fullName>
    </submittedName>
</protein>
<proteinExistence type="predicted"/>
<name>W7CIH8_9LIST</name>
<sequence>MAQPELFITSTIDAVAKRLFISTATISRCCKQLEFAGYQQFKFAVAQALEHETELVVDVKTESLTSQAERIEREINATITNLSANKVAAAVSHIMASRSIEFFGVGASLPLCLEASRKLTFAGKLSSARSDWDELEIVSQRLTSADLAIIISYSGETEHVVRYATALNERHVPIISLIGNANSSLEKRSVVTLRAHVTNAYYGELDMTSRIPFHVILELVLLEYLKATGVER</sequence>